<proteinExistence type="predicted"/>
<dbReference type="AlphaFoldDB" id="E3GLK7"/>
<evidence type="ECO:0000313" key="2">
    <source>
        <dbReference type="Proteomes" id="UP000006873"/>
    </source>
</evidence>
<protein>
    <submittedName>
        <fullName evidence="1">Uncharacterized protein</fullName>
    </submittedName>
</protein>
<reference key="1">
    <citation type="submission" date="2010-09" db="EMBL/GenBank/DDBJ databases">
        <authorList>
            <person name="Roh H."/>
            <person name="Ko H.-J."/>
            <person name="Kim D."/>
            <person name="Choi D.G."/>
            <person name="Park S."/>
            <person name="Kim S."/>
            <person name="Kim K.H."/>
            <person name="Chang I.S."/>
            <person name="Choi I.-G."/>
        </authorList>
    </citation>
    <scope>NUCLEOTIDE SEQUENCE</scope>
    <source>
        <strain>KIST612</strain>
    </source>
</reference>
<organism evidence="1 2">
    <name type="scientific">Eubacterium callanderi</name>
    <dbReference type="NCBI Taxonomy" id="53442"/>
    <lineage>
        <taxon>Bacteria</taxon>
        <taxon>Bacillati</taxon>
        <taxon>Bacillota</taxon>
        <taxon>Clostridia</taxon>
        <taxon>Eubacteriales</taxon>
        <taxon>Eubacteriaceae</taxon>
        <taxon>Eubacterium</taxon>
    </lineage>
</organism>
<accession>E3GLK7</accession>
<dbReference type="KEGG" id="elm:ELI_1645"/>
<dbReference type="HOGENOM" id="CLU_3309915_0_0_9"/>
<dbReference type="Proteomes" id="UP000006873">
    <property type="component" value="Chromosome"/>
</dbReference>
<name>E3GLK7_9FIRM</name>
<keyword evidence="2" id="KW-1185">Reference proteome</keyword>
<gene>
    <name evidence="1" type="ordered locus">ELI_1645</name>
</gene>
<reference evidence="1 2" key="2">
    <citation type="journal article" date="2011" name="J. Bacteriol.">
        <title>Complete genome sequence of a carbon monoxide-utilizing acetogen, Eubacterium limosum KIST612.</title>
        <authorList>
            <person name="Roh H."/>
            <person name="Ko H.J."/>
            <person name="Kim D."/>
            <person name="Choi D.G."/>
            <person name="Park S."/>
            <person name="Kim S."/>
            <person name="Chang I.S."/>
            <person name="Choi I.G."/>
        </authorList>
    </citation>
    <scope>NUCLEOTIDE SEQUENCE [LARGE SCALE GENOMIC DNA]</scope>
    <source>
        <strain evidence="1 2">KIST612</strain>
    </source>
</reference>
<sequence length="39" mass="4157">MPGKGCGERDSTIMFKNDASVVFDQSAHSGHSCAGWDKV</sequence>
<dbReference type="EMBL" id="CP002273">
    <property type="protein sequence ID" value="ADO36631.1"/>
    <property type="molecule type" value="Genomic_DNA"/>
</dbReference>
<evidence type="ECO:0000313" key="1">
    <source>
        <dbReference type="EMBL" id="ADO36631.1"/>
    </source>
</evidence>